<keyword evidence="3" id="KW-1185">Reference proteome</keyword>
<evidence type="ECO:0000256" key="1">
    <source>
        <dbReference type="SAM" id="MobiDB-lite"/>
    </source>
</evidence>
<dbReference type="Proteomes" id="UP000501058">
    <property type="component" value="Chromosome"/>
</dbReference>
<dbReference type="AlphaFoldDB" id="A0A6G7Y4Y9"/>
<protein>
    <submittedName>
        <fullName evidence="2">Type II toxin-antitoxin system VapC family toxin</fullName>
    </submittedName>
</protein>
<gene>
    <name evidence="2" type="ORF">G7070_05200</name>
</gene>
<sequence length="357" mass="39127">MTRPTPPDFEPLGELRCHDAPPGREPGPALALFRGFGAEFVLVPGGEVELGWTEPRRSVYAGMPAHVVAGIEADLFGIRHPLEGHRRWLADAEASPDTDPMLLAWLRDRVAVLAAEPDADPELADAFTLDAYGARLAQNLSPARRAEIGPMLVERVPRPIGRRRLGTYDDATGEHTLDAEHARQALAAIERLGPIEGNGSARLVGVVELRRRPSGDLEVFWEEETTHPELVDALAADGFALPTEDEWEYLCGGGSRTLFRWGDADPGDTTYGYGSEPDVLIEPNRMGVQIAWDQFKQEVTADPALAKGGDGGGSLHDDVGWFHQTVPLSTFHRSWADPRLGENLATGYYVHRRIVRL</sequence>
<reference evidence="2 3" key="1">
    <citation type="submission" date="2020-03" db="EMBL/GenBank/DDBJ databases">
        <title>Propioniciclava sp. nov., isolated from Hydrophilus acuminatus.</title>
        <authorList>
            <person name="Hyun D.-W."/>
            <person name="Bae J.-W."/>
        </authorList>
    </citation>
    <scope>NUCLEOTIDE SEQUENCE [LARGE SCALE GENOMIC DNA]</scope>
    <source>
        <strain evidence="2 3">HDW11</strain>
    </source>
</reference>
<feature type="region of interest" description="Disordered" evidence="1">
    <location>
        <begin position="1"/>
        <end position="23"/>
    </location>
</feature>
<accession>A0A6G7Y4Y9</accession>
<dbReference type="InterPro" id="IPR016187">
    <property type="entry name" value="CTDL_fold"/>
</dbReference>
<evidence type="ECO:0000313" key="2">
    <source>
        <dbReference type="EMBL" id="QIK71779.1"/>
    </source>
</evidence>
<dbReference type="EMBL" id="CP049865">
    <property type="protein sequence ID" value="QIK71779.1"/>
    <property type="molecule type" value="Genomic_DNA"/>
</dbReference>
<dbReference type="RefSeq" id="WP_166232510.1">
    <property type="nucleotide sequence ID" value="NZ_CP049865.1"/>
</dbReference>
<feature type="compositionally biased region" description="Basic and acidic residues" evidence="1">
    <location>
        <begin position="13"/>
        <end position="22"/>
    </location>
</feature>
<evidence type="ECO:0000313" key="3">
    <source>
        <dbReference type="Proteomes" id="UP000501058"/>
    </source>
</evidence>
<dbReference type="SUPFAM" id="SSF56436">
    <property type="entry name" value="C-type lectin-like"/>
    <property type="match status" value="1"/>
</dbReference>
<dbReference type="CDD" id="cd09871">
    <property type="entry name" value="PIN_MtVapC28-VapC30-like"/>
    <property type="match status" value="1"/>
</dbReference>
<organism evidence="2 3">
    <name type="scientific">Propioniciclava coleopterorum</name>
    <dbReference type="NCBI Taxonomy" id="2714937"/>
    <lineage>
        <taxon>Bacteria</taxon>
        <taxon>Bacillati</taxon>
        <taxon>Actinomycetota</taxon>
        <taxon>Actinomycetes</taxon>
        <taxon>Propionibacteriales</taxon>
        <taxon>Propionibacteriaceae</taxon>
        <taxon>Propioniciclava</taxon>
    </lineage>
</organism>
<dbReference type="KEGG" id="prv:G7070_05200"/>
<name>A0A6G7Y4Y9_9ACTN</name>
<proteinExistence type="predicted"/>
<dbReference type="Gene3D" id="3.90.1580.10">
    <property type="entry name" value="paralog of FGE (formylglycine-generating enzyme)"/>
    <property type="match status" value="1"/>
</dbReference>
<dbReference type="InterPro" id="IPR042095">
    <property type="entry name" value="SUMF_sf"/>
</dbReference>